<evidence type="ECO:0000256" key="1">
    <source>
        <dbReference type="SAM" id="Phobius"/>
    </source>
</evidence>
<reference evidence="2" key="1">
    <citation type="journal article" date="2014" name="Int. J. Syst. Evol. Microbiol.">
        <title>Complete genome sequence of Corynebacterium casei LMG S-19264T (=DSM 44701T), isolated from a smear-ripened cheese.</title>
        <authorList>
            <consortium name="US DOE Joint Genome Institute (JGI-PGF)"/>
            <person name="Walter F."/>
            <person name="Albersmeier A."/>
            <person name="Kalinowski J."/>
            <person name="Ruckert C."/>
        </authorList>
    </citation>
    <scope>NUCLEOTIDE SEQUENCE</scope>
    <source>
        <strain evidence="2">CGMCC 1.12360</strain>
    </source>
</reference>
<accession>A0A8J3EK85</accession>
<keyword evidence="1" id="KW-0812">Transmembrane</keyword>
<keyword evidence="1" id="KW-0472">Membrane</keyword>
<sequence>MDYRLGNVEGKNKLHAKFCGIIYFTRFFANSIDGTNVLDFIQQPIIAFSDYPLIIFFFIQLVFIFMSLFGVHPIATIGVLTGVVNLLLETFNPVSLAIVIVTGAISTLPVGSYGLVVQLTSMNTGQIHIGLHG</sequence>
<keyword evidence="3" id="KW-1185">Reference proteome</keyword>
<proteinExistence type="predicted"/>
<name>A0A8J3EK85_9BACI</name>
<feature type="transmembrane region" description="Helical" evidence="1">
    <location>
        <begin position="94"/>
        <end position="116"/>
    </location>
</feature>
<evidence type="ECO:0000313" key="3">
    <source>
        <dbReference type="Proteomes" id="UP000602050"/>
    </source>
</evidence>
<feature type="transmembrane region" description="Helical" evidence="1">
    <location>
        <begin position="53"/>
        <end position="74"/>
    </location>
</feature>
<dbReference type="AlphaFoldDB" id="A0A8J3EK85"/>
<evidence type="ECO:0000313" key="2">
    <source>
        <dbReference type="EMBL" id="GGH74665.1"/>
    </source>
</evidence>
<reference evidence="2" key="2">
    <citation type="submission" date="2020-09" db="EMBL/GenBank/DDBJ databases">
        <authorList>
            <person name="Sun Q."/>
            <person name="Zhou Y."/>
        </authorList>
    </citation>
    <scope>NUCLEOTIDE SEQUENCE</scope>
    <source>
        <strain evidence="2">CGMCC 1.12360</strain>
    </source>
</reference>
<dbReference type="Proteomes" id="UP000602050">
    <property type="component" value="Unassembled WGS sequence"/>
</dbReference>
<gene>
    <name evidence="2" type="ORF">GCM10010978_13760</name>
</gene>
<dbReference type="EMBL" id="BMEV01000020">
    <property type="protein sequence ID" value="GGH74665.1"/>
    <property type="molecule type" value="Genomic_DNA"/>
</dbReference>
<keyword evidence="1" id="KW-1133">Transmembrane helix</keyword>
<comment type="caution">
    <text evidence="2">The sequence shown here is derived from an EMBL/GenBank/DDBJ whole genome shotgun (WGS) entry which is preliminary data.</text>
</comment>
<protein>
    <submittedName>
        <fullName evidence="2">Uncharacterized protein</fullName>
    </submittedName>
</protein>
<organism evidence="2 3">
    <name type="scientific">Compostibacillus humi</name>
    <dbReference type="NCBI Taxonomy" id="1245525"/>
    <lineage>
        <taxon>Bacteria</taxon>
        <taxon>Bacillati</taxon>
        <taxon>Bacillota</taxon>
        <taxon>Bacilli</taxon>
        <taxon>Bacillales</taxon>
        <taxon>Bacillaceae</taxon>
        <taxon>Compostibacillus</taxon>
    </lineage>
</organism>